<feature type="domain" description="Tripartite ATP-independent periplasmic transporters DctQ component" evidence="10">
    <location>
        <begin position="52"/>
        <end position="174"/>
    </location>
</feature>
<keyword evidence="2" id="KW-0813">Transport</keyword>
<dbReference type="AlphaFoldDB" id="A0A2G6E5N1"/>
<dbReference type="GO" id="GO:0005886">
    <property type="term" value="C:plasma membrane"/>
    <property type="evidence" value="ECO:0007669"/>
    <property type="project" value="UniProtKB-SubCell"/>
</dbReference>
<feature type="transmembrane region" description="Helical" evidence="9">
    <location>
        <begin position="154"/>
        <end position="176"/>
    </location>
</feature>
<evidence type="ECO:0000256" key="6">
    <source>
        <dbReference type="ARBA" id="ARBA00022989"/>
    </source>
</evidence>
<evidence type="ECO:0000259" key="10">
    <source>
        <dbReference type="Pfam" id="PF04290"/>
    </source>
</evidence>
<comment type="subcellular location">
    <subcellularLocation>
        <location evidence="1">Cell inner membrane</location>
        <topology evidence="1">Multi-pass membrane protein</topology>
    </subcellularLocation>
</comment>
<dbReference type="PANTHER" id="PTHR35011">
    <property type="entry name" value="2,3-DIKETO-L-GULONATE TRAP TRANSPORTER SMALL PERMEASE PROTEIN YIAM"/>
    <property type="match status" value="1"/>
</dbReference>
<dbReference type="EMBL" id="PDPS01000028">
    <property type="protein sequence ID" value="PID57172.1"/>
    <property type="molecule type" value="Genomic_DNA"/>
</dbReference>
<organism evidence="11 12">
    <name type="scientific">candidate division KSB3 bacterium</name>
    <dbReference type="NCBI Taxonomy" id="2044937"/>
    <lineage>
        <taxon>Bacteria</taxon>
        <taxon>candidate division KSB3</taxon>
    </lineage>
</organism>
<proteinExistence type="inferred from homology"/>
<keyword evidence="7 9" id="KW-0472">Membrane</keyword>
<evidence type="ECO:0000256" key="9">
    <source>
        <dbReference type="SAM" id="Phobius"/>
    </source>
</evidence>
<dbReference type="PANTHER" id="PTHR35011:SF11">
    <property type="entry name" value="TRAP TRANSPORTER SMALL PERMEASE PROTEIN"/>
    <property type="match status" value="1"/>
</dbReference>
<feature type="transmembrane region" description="Helical" evidence="9">
    <location>
        <begin position="39"/>
        <end position="62"/>
    </location>
</feature>
<sequence length="193" mass="21159">MGTGVIFITLHAPSFIIKETCMTKAADFLRQLSDMADRFAMWISILYAFLVTLVVLGSVFLRMAGRAPSWSEEFSRWLLIGIAFISSSIALKRGGHIGITALIKILPFRPLVTGIIQLSNILVLTFLAYVVWFGMDAAIQALPQTGDIIPVSALYVKLHIPIGAILMIVHVLYYAVAVTASDDPTQFLLSQST</sequence>
<keyword evidence="5 9" id="KW-0812">Transmembrane</keyword>
<dbReference type="Pfam" id="PF04290">
    <property type="entry name" value="DctQ"/>
    <property type="match status" value="1"/>
</dbReference>
<evidence type="ECO:0000313" key="12">
    <source>
        <dbReference type="Proteomes" id="UP000229740"/>
    </source>
</evidence>
<dbReference type="GO" id="GO:0022857">
    <property type="term" value="F:transmembrane transporter activity"/>
    <property type="evidence" value="ECO:0007669"/>
    <property type="project" value="TreeGrafter"/>
</dbReference>
<feature type="transmembrane region" description="Helical" evidence="9">
    <location>
        <begin position="74"/>
        <end position="91"/>
    </location>
</feature>
<reference evidence="11 12" key="1">
    <citation type="submission" date="2017-10" db="EMBL/GenBank/DDBJ databases">
        <title>Novel microbial diversity and functional potential in the marine mammal oral microbiome.</title>
        <authorList>
            <person name="Dudek N.K."/>
            <person name="Sun C.L."/>
            <person name="Burstein D."/>
            <person name="Kantor R.S."/>
            <person name="Aliaga Goltsman D.S."/>
            <person name="Bik E.M."/>
            <person name="Thomas B.C."/>
            <person name="Banfield J.F."/>
            <person name="Relman D.A."/>
        </authorList>
    </citation>
    <scope>NUCLEOTIDE SEQUENCE [LARGE SCALE GENOMIC DNA]</scope>
    <source>
        <strain evidence="11">DOLZORAL124_49_17</strain>
    </source>
</reference>
<feature type="transmembrane region" description="Helical" evidence="9">
    <location>
        <begin position="111"/>
        <end position="134"/>
    </location>
</feature>
<evidence type="ECO:0000256" key="1">
    <source>
        <dbReference type="ARBA" id="ARBA00004429"/>
    </source>
</evidence>
<accession>A0A2G6E5N1</accession>
<comment type="similarity">
    <text evidence="8">Belongs to the TRAP transporter small permease family.</text>
</comment>
<protein>
    <recommendedName>
        <fullName evidence="10">Tripartite ATP-independent periplasmic transporters DctQ component domain-containing protein</fullName>
    </recommendedName>
</protein>
<evidence type="ECO:0000256" key="5">
    <source>
        <dbReference type="ARBA" id="ARBA00022692"/>
    </source>
</evidence>
<gene>
    <name evidence="11" type="ORF">CSB45_08045</name>
</gene>
<dbReference type="GO" id="GO:0015740">
    <property type="term" value="P:C4-dicarboxylate transport"/>
    <property type="evidence" value="ECO:0007669"/>
    <property type="project" value="TreeGrafter"/>
</dbReference>
<name>A0A2G6E5N1_9BACT</name>
<evidence type="ECO:0000256" key="2">
    <source>
        <dbReference type="ARBA" id="ARBA00022448"/>
    </source>
</evidence>
<evidence type="ECO:0000256" key="7">
    <source>
        <dbReference type="ARBA" id="ARBA00023136"/>
    </source>
</evidence>
<keyword evidence="6 9" id="KW-1133">Transmembrane helix</keyword>
<dbReference type="InterPro" id="IPR007387">
    <property type="entry name" value="TRAP_DctQ"/>
</dbReference>
<keyword evidence="4" id="KW-0997">Cell inner membrane</keyword>
<evidence type="ECO:0000256" key="8">
    <source>
        <dbReference type="ARBA" id="ARBA00038436"/>
    </source>
</evidence>
<evidence type="ECO:0000313" key="11">
    <source>
        <dbReference type="EMBL" id="PID57172.1"/>
    </source>
</evidence>
<evidence type="ECO:0000256" key="4">
    <source>
        <dbReference type="ARBA" id="ARBA00022519"/>
    </source>
</evidence>
<dbReference type="InterPro" id="IPR055348">
    <property type="entry name" value="DctQ"/>
</dbReference>
<comment type="caution">
    <text evidence="11">The sequence shown here is derived from an EMBL/GenBank/DDBJ whole genome shotgun (WGS) entry which is preliminary data.</text>
</comment>
<keyword evidence="3" id="KW-1003">Cell membrane</keyword>
<evidence type="ECO:0000256" key="3">
    <source>
        <dbReference type="ARBA" id="ARBA00022475"/>
    </source>
</evidence>
<dbReference type="Proteomes" id="UP000229740">
    <property type="component" value="Unassembled WGS sequence"/>
</dbReference>